<gene>
    <name evidence="2" type="ORF">KGA66_11150</name>
</gene>
<dbReference type="Gene3D" id="3.30.1310.20">
    <property type="entry name" value="PRTase-like"/>
    <property type="match status" value="1"/>
</dbReference>
<dbReference type="InterPro" id="IPR029057">
    <property type="entry name" value="PRTase-like"/>
</dbReference>
<dbReference type="GO" id="GO:0016757">
    <property type="term" value="F:glycosyltransferase activity"/>
    <property type="evidence" value="ECO:0007669"/>
    <property type="project" value="UniProtKB-KW"/>
</dbReference>
<dbReference type="CDD" id="cd06223">
    <property type="entry name" value="PRTases_typeI"/>
    <property type="match status" value="1"/>
</dbReference>
<keyword evidence="2" id="KW-0328">Glycosyltransferase</keyword>
<feature type="domain" description="Phosphoribosyltransferase" evidence="1">
    <location>
        <begin position="22"/>
        <end position="165"/>
    </location>
</feature>
<evidence type="ECO:0000259" key="1">
    <source>
        <dbReference type="Pfam" id="PF00156"/>
    </source>
</evidence>
<reference evidence="2" key="1">
    <citation type="submission" date="2021-04" db="EMBL/GenBank/DDBJ databases">
        <title>Genome based classification of Actinospica acidithermotolerans sp. nov., an actinobacterium isolated from an Indonesian hot spring.</title>
        <authorList>
            <person name="Kusuma A.B."/>
            <person name="Putra K.E."/>
            <person name="Nafisah S."/>
            <person name="Loh J."/>
            <person name="Nouioui I."/>
            <person name="Goodfellow M."/>
        </authorList>
    </citation>
    <scope>NUCLEOTIDE SEQUENCE</scope>
    <source>
        <strain evidence="2">DSM 45618</strain>
    </source>
</reference>
<dbReference type="Gene3D" id="3.40.50.2020">
    <property type="match status" value="1"/>
</dbReference>
<dbReference type="EMBL" id="JAGSXH010000030">
    <property type="protein sequence ID" value="MBS2963607.1"/>
    <property type="molecule type" value="Genomic_DNA"/>
</dbReference>
<comment type="caution">
    <text evidence="2">The sequence shown here is derived from an EMBL/GenBank/DDBJ whole genome shotgun (WGS) entry which is preliminary data.</text>
</comment>
<keyword evidence="3" id="KW-1185">Reference proteome</keyword>
<dbReference type="SUPFAM" id="SSF53271">
    <property type="entry name" value="PRTase-like"/>
    <property type="match status" value="1"/>
</dbReference>
<dbReference type="Proteomes" id="UP000677913">
    <property type="component" value="Unassembled WGS sequence"/>
</dbReference>
<sequence length="219" mass="23697">MYQEPEPRFADRVDAGRSLAVRLEHLRGQRPVILGLPRGGVPVAYEVAHALGAPLDVIVVRKLGVPWQPELAMGAIGEGGARVVDAEVLRLERIGEDLLAQVEEREAAELLRRAQAYRVGREPEPIAGRTVVVVDDGIATGSTARAACQVVRQRGAARVVLAAPVLPLELVGALGEVADEVVWLCAPEPMFAVGYWYEDFDQLTDTEVVELLARARTPS</sequence>
<proteinExistence type="predicted"/>
<evidence type="ECO:0000313" key="2">
    <source>
        <dbReference type="EMBL" id="MBS2963607.1"/>
    </source>
</evidence>
<dbReference type="AlphaFoldDB" id="A0A8J8BB34"/>
<dbReference type="Pfam" id="PF00156">
    <property type="entry name" value="Pribosyltran"/>
    <property type="match status" value="1"/>
</dbReference>
<name>A0A8J8BB34_9ACTN</name>
<protein>
    <submittedName>
        <fullName evidence="2">Phosphoribosyltransferase</fullName>
    </submittedName>
</protein>
<evidence type="ECO:0000313" key="3">
    <source>
        <dbReference type="Proteomes" id="UP000677913"/>
    </source>
</evidence>
<dbReference type="InterPro" id="IPR000836">
    <property type="entry name" value="PRTase_dom"/>
</dbReference>
<organism evidence="2 3">
    <name type="scientific">Actinocrinis puniceicyclus</name>
    <dbReference type="NCBI Taxonomy" id="977794"/>
    <lineage>
        <taxon>Bacteria</taxon>
        <taxon>Bacillati</taxon>
        <taxon>Actinomycetota</taxon>
        <taxon>Actinomycetes</taxon>
        <taxon>Catenulisporales</taxon>
        <taxon>Actinospicaceae</taxon>
        <taxon>Actinocrinis</taxon>
    </lineage>
</organism>
<keyword evidence="2" id="KW-0808">Transferase</keyword>
<accession>A0A8J8BB34</accession>